<dbReference type="GO" id="GO:0003677">
    <property type="term" value="F:DNA binding"/>
    <property type="evidence" value="ECO:0007669"/>
    <property type="project" value="UniProtKB-KW"/>
</dbReference>
<proteinExistence type="inferred from homology"/>
<dbReference type="Proteomes" id="UP000194903">
    <property type="component" value="Unassembled WGS sequence"/>
</dbReference>
<evidence type="ECO:0000313" key="7">
    <source>
        <dbReference type="Proteomes" id="UP000194903"/>
    </source>
</evidence>
<name>A0A252F1N9_9FIRM</name>
<dbReference type="EMBL" id="NHOC01000011">
    <property type="protein sequence ID" value="OUM19649.1"/>
    <property type="molecule type" value="Genomic_DNA"/>
</dbReference>
<comment type="caution">
    <text evidence="6">The sequence shown here is derived from an EMBL/GenBank/DDBJ whole genome shotgun (WGS) entry which is preliminary data.</text>
</comment>
<dbReference type="InterPro" id="IPR037171">
    <property type="entry name" value="NagB/RpiA_transferase-like"/>
</dbReference>
<dbReference type="InterPro" id="IPR007324">
    <property type="entry name" value="Sugar-bd_dom_put"/>
</dbReference>
<protein>
    <recommendedName>
        <fullName evidence="5">Sugar-binding domain-containing protein</fullName>
    </recommendedName>
</protein>
<keyword evidence="7" id="KW-1185">Reference proteome</keyword>
<comment type="similarity">
    <text evidence="1">Belongs to the SorC transcriptional regulatory family.</text>
</comment>
<organism evidence="6 7">
    <name type="scientific">Butyricicoccus porcorum</name>
    <dbReference type="NCBI Taxonomy" id="1945634"/>
    <lineage>
        <taxon>Bacteria</taxon>
        <taxon>Bacillati</taxon>
        <taxon>Bacillota</taxon>
        <taxon>Clostridia</taxon>
        <taxon>Eubacteriales</taxon>
        <taxon>Butyricicoccaceae</taxon>
        <taxon>Butyricicoccus</taxon>
    </lineage>
</organism>
<reference evidence="6 7" key="1">
    <citation type="submission" date="2017-05" db="EMBL/GenBank/DDBJ databases">
        <title>Butyricicoccus porcorum sp. nov. a butyrate-producing bacterium from the swine intestinal tract.</title>
        <authorList>
            <person name="Trachsel J."/>
            <person name="Humphrey S."/>
            <person name="Allen H.K."/>
        </authorList>
    </citation>
    <scope>NUCLEOTIDE SEQUENCE [LARGE SCALE GENOMIC DNA]</scope>
    <source>
        <strain evidence="6">BB10</strain>
    </source>
</reference>
<dbReference type="SUPFAM" id="SSF100950">
    <property type="entry name" value="NagB/RpiA/CoA transferase-like"/>
    <property type="match status" value="1"/>
</dbReference>
<accession>A0A252F1N9</accession>
<keyword evidence="4" id="KW-0804">Transcription</keyword>
<evidence type="ECO:0000256" key="2">
    <source>
        <dbReference type="ARBA" id="ARBA00023015"/>
    </source>
</evidence>
<keyword evidence="3" id="KW-0238">DNA-binding</keyword>
<keyword evidence="2" id="KW-0805">Transcription regulation</keyword>
<evidence type="ECO:0000256" key="3">
    <source>
        <dbReference type="ARBA" id="ARBA00023125"/>
    </source>
</evidence>
<feature type="domain" description="Sugar-binding" evidence="5">
    <location>
        <begin position="68"/>
        <end position="294"/>
    </location>
</feature>
<evidence type="ECO:0000259" key="5">
    <source>
        <dbReference type="Pfam" id="PF04198"/>
    </source>
</evidence>
<sequence>MNYRKNKIERLSRVAHMYYEEDRTQGEIADLLHVSRPLVSRMLREARDLGIVEIRVHQPVCDVDALLGRLCQRYGLQGGVLIPEAENNSMSDFNLAQKLLEYIEAEQPKALGIGWGTIIGALTSLLERVPPRQSSVQTVCPLVGNSSVSSRRFHTDENVRIIAEGLCAQPKFLYTPAFPADMNERNLLSETSHYRAISEQWDQLDMAVVGIHETTAAVDVDCPLVQDNRTVGHMVAYSYDINGRFIRPESDYLVHIPLEKLAKCRQVIGLCAADVSPRALAGALRTGLLTHVFARETLVDAVMTDKWNYA</sequence>
<evidence type="ECO:0000256" key="1">
    <source>
        <dbReference type="ARBA" id="ARBA00010466"/>
    </source>
</evidence>
<dbReference type="RefSeq" id="WP_087021893.1">
    <property type="nucleotide sequence ID" value="NZ_CP178353.1"/>
</dbReference>
<dbReference type="PANTHER" id="PTHR34294:SF1">
    <property type="entry name" value="TRANSCRIPTIONAL REGULATOR LSRR"/>
    <property type="match status" value="1"/>
</dbReference>
<dbReference type="Gene3D" id="1.10.10.60">
    <property type="entry name" value="Homeodomain-like"/>
    <property type="match status" value="1"/>
</dbReference>
<dbReference type="AlphaFoldDB" id="A0A252F1N9"/>
<evidence type="ECO:0000313" key="6">
    <source>
        <dbReference type="EMBL" id="OUM19649.1"/>
    </source>
</evidence>
<dbReference type="OrthoDB" id="58802at2"/>
<dbReference type="InterPro" id="IPR051054">
    <property type="entry name" value="SorC_transcr_regulators"/>
</dbReference>
<gene>
    <name evidence="6" type="ORF">CBW42_12025</name>
</gene>
<dbReference type="Pfam" id="PF04198">
    <property type="entry name" value="Sugar-bind"/>
    <property type="match status" value="1"/>
</dbReference>
<dbReference type="Gene3D" id="3.40.50.1360">
    <property type="match status" value="1"/>
</dbReference>
<evidence type="ECO:0000256" key="4">
    <source>
        <dbReference type="ARBA" id="ARBA00023163"/>
    </source>
</evidence>
<dbReference type="PANTHER" id="PTHR34294">
    <property type="entry name" value="TRANSCRIPTIONAL REGULATOR-RELATED"/>
    <property type="match status" value="1"/>
</dbReference>
<dbReference type="GO" id="GO:0030246">
    <property type="term" value="F:carbohydrate binding"/>
    <property type="evidence" value="ECO:0007669"/>
    <property type="project" value="InterPro"/>
</dbReference>